<dbReference type="EnsemblMetazoa" id="PPAI002441-RA">
    <property type="protein sequence ID" value="PPAI002441-PA"/>
    <property type="gene ID" value="PPAI002441"/>
</dbReference>
<dbReference type="GO" id="GO:0030425">
    <property type="term" value="C:dendrite"/>
    <property type="evidence" value="ECO:0007669"/>
    <property type="project" value="TreeGrafter"/>
</dbReference>
<keyword evidence="7" id="KW-0472">Membrane</keyword>
<evidence type="ECO:0000313" key="12">
    <source>
        <dbReference type="Proteomes" id="UP000092462"/>
    </source>
</evidence>
<dbReference type="GO" id="GO:0045202">
    <property type="term" value="C:synapse"/>
    <property type="evidence" value="ECO:0007669"/>
    <property type="project" value="GOC"/>
</dbReference>
<keyword evidence="6" id="KW-0297">G-protein coupled receptor</keyword>
<keyword evidence="4" id="KW-0812">Transmembrane</keyword>
<evidence type="ECO:0000256" key="3">
    <source>
        <dbReference type="ARBA" id="ARBA00022475"/>
    </source>
</evidence>
<dbReference type="EMBL" id="AJVK01024709">
    <property type="status" value="NOT_ANNOTATED_CDS"/>
    <property type="molecule type" value="Genomic_DNA"/>
</dbReference>
<dbReference type="VEuPathDB" id="VectorBase:PPAPM1_002260"/>
<reference evidence="11" key="1">
    <citation type="submission" date="2022-08" db="UniProtKB">
        <authorList>
            <consortium name="EnsemblMetazoa"/>
        </authorList>
    </citation>
    <scope>IDENTIFICATION</scope>
    <source>
        <strain evidence="11">Israel</strain>
    </source>
</reference>
<dbReference type="GO" id="GO:0007268">
    <property type="term" value="P:chemical synaptic transmission"/>
    <property type="evidence" value="ECO:0007669"/>
    <property type="project" value="TreeGrafter"/>
</dbReference>
<protein>
    <recommendedName>
        <fullName evidence="10">G-protein coupled receptors family 1 profile domain-containing protein</fullName>
    </recommendedName>
</protein>
<accession>A0A1B0D4N3</accession>
<comment type="subcellular location">
    <subcellularLocation>
        <location evidence="1">Cell membrane</location>
        <topology evidence="1">Multi-pass membrane protein</topology>
    </subcellularLocation>
</comment>
<organism evidence="11 12">
    <name type="scientific">Phlebotomus papatasi</name>
    <name type="common">Sandfly</name>
    <dbReference type="NCBI Taxonomy" id="29031"/>
    <lineage>
        <taxon>Eukaryota</taxon>
        <taxon>Metazoa</taxon>
        <taxon>Ecdysozoa</taxon>
        <taxon>Arthropoda</taxon>
        <taxon>Hexapoda</taxon>
        <taxon>Insecta</taxon>
        <taxon>Pterygota</taxon>
        <taxon>Neoptera</taxon>
        <taxon>Endopterygota</taxon>
        <taxon>Diptera</taxon>
        <taxon>Nematocera</taxon>
        <taxon>Psychodoidea</taxon>
        <taxon>Psychodidae</taxon>
        <taxon>Phlebotomus</taxon>
        <taxon>Phlebotomus</taxon>
    </lineage>
</organism>
<dbReference type="GO" id="GO:0004993">
    <property type="term" value="F:G protein-coupled serotonin receptor activity"/>
    <property type="evidence" value="ECO:0007669"/>
    <property type="project" value="TreeGrafter"/>
</dbReference>
<keyword evidence="8" id="KW-0675">Receptor</keyword>
<dbReference type="CDD" id="cd00637">
    <property type="entry name" value="7tm_classA_rhodopsin-like"/>
    <property type="match status" value="1"/>
</dbReference>
<keyword evidence="9" id="KW-0807">Transducer</keyword>
<evidence type="ECO:0000256" key="7">
    <source>
        <dbReference type="ARBA" id="ARBA00023136"/>
    </source>
</evidence>
<keyword evidence="5" id="KW-1133">Transmembrane helix</keyword>
<sequence length="367" mass="42486">MNLSETLITSYNVGSVESVNVTSLDLYSKNLTRQFNIGVNPIYLSSSARLAILSCLFVIGSLGNVFLITSFTIEDHLKKVGNAFIVSAALADLLITSLLIPTSIILLMARIANSDDSMSFCKFEWFLAVFAFMVNVLSLLMIAVENYFRLCAPHEHTTKIWFNKFSITATFLLIWIISGMHSGMEVLFSLGFDHCTRKFTGIVPYQMGILILLIILPIFLTFYTHVRIILDVPRFVGTININRCDVVLARTNFNSFIIFIIFWMPFVIFIYSTTKIIPTSEILYWLGLSKSCFNNIVYCLTNRHFRRGYGKLFQYCFCREILPTSRSSRRRRRKPCQFYPQYKWNYHWYWGDALPKIYNVESRNDLQ</sequence>
<dbReference type="Proteomes" id="UP000092462">
    <property type="component" value="Unassembled WGS sequence"/>
</dbReference>
<dbReference type="Gene3D" id="1.20.1070.10">
    <property type="entry name" value="Rhodopsin 7-helix transmembrane proteins"/>
    <property type="match status" value="1"/>
</dbReference>
<dbReference type="GO" id="GO:0007187">
    <property type="term" value="P:G protein-coupled receptor signaling pathway, coupled to cyclic nucleotide second messenger"/>
    <property type="evidence" value="ECO:0007669"/>
    <property type="project" value="TreeGrafter"/>
</dbReference>
<evidence type="ECO:0000256" key="5">
    <source>
        <dbReference type="ARBA" id="ARBA00022989"/>
    </source>
</evidence>
<dbReference type="PRINTS" id="PR00237">
    <property type="entry name" value="GPCRRHODOPSN"/>
</dbReference>
<keyword evidence="12" id="KW-1185">Reference proteome</keyword>
<proteinExistence type="inferred from homology"/>
<evidence type="ECO:0000256" key="1">
    <source>
        <dbReference type="ARBA" id="ARBA00004651"/>
    </source>
</evidence>
<dbReference type="AlphaFoldDB" id="A0A1B0D4N3"/>
<dbReference type="InterPro" id="IPR000276">
    <property type="entry name" value="GPCR_Rhodpsn"/>
</dbReference>
<dbReference type="GO" id="GO:0005886">
    <property type="term" value="C:plasma membrane"/>
    <property type="evidence" value="ECO:0007669"/>
    <property type="project" value="UniProtKB-SubCell"/>
</dbReference>
<dbReference type="PROSITE" id="PS50262">
    <property type="entry name" value="G_PROTEIN_RECEP_F1_2"/>
    <property type="match status" value="1"/>
</dbReference>
<evidence type="ECO:0000256" key="6">
    <source>
        <dbReference type="ARBA" id="ARBA00023040"/>
    </source>
</evidence>
<name>A0A1B0D4N3_PHLPP</name>
<dbReference type="PANTHER" id="PTHR24247:SF193">
    <property type="entry name" value="BETA-2 ADRENERGIC RECEPTOR-LIKE"/>
    <property type="match status" value="1"/>
</dbReference>
<evidence type="ECO:0000313" key="11">
    <source>
        <dbReference type="EnsemblMetazoa" id="PPAI002441-PA"/>
    </source>
</evidence>
<comment type="similarity">
    <text evidence="2">Belongs to the G-protein coupled receptor 1 family.</text>
</comment>
<dbReference type="VEuPathDB" id="VectorBase:PPAI002441"/>
<keyword evidence="3" id="KW-1003">Cell membrane</keyword>
<evidence type="ECO:0000256" key="9">
    <source>
        <dbReference type="ARBA" id="ARBA00023224"/>
    </source>
</evidence>
<evidence type="ECO:0000256" key="4">
    <source>
        <dbReference type="ARBA" id="ARBA00022692"/>
    </source>
</evidence>
<dbReference type="InterPro" id="IPR017452">
    <property type="entry name" value="GPCR_Rhodpsn_7TM"/>
</dbReference>
<dbReference type="PANTHER" id="PTHR24247">
    <property type="entry name" value="5-HYDROXYTRYPTAMINE RECEPTOR"/>
    <property type="match status" value="1"/>
</dbReference>
<evidence type="ECO:0000259" key="10">
    <source>
        <dbReference type="PROSITE" id="PS50262"/>
    </source>
</evidence>
<feature type="domain" description="G-protein coupled receptors family 1 profile" evidence="10">
    <location>
        <begin position="63"/>
        <end position="298"/>
    </location>
</feature>
<dbReference type="EMBL" id="AJVK01024710">
    <property type="status" value="NOT_ANNOTATED_CDS"/>
    <property type="molecule type" value="Genomic_DNA"/>
</dbReference>
<evidence type="ECO:0000256" key="8">
    <source>
        <dbReference type="ARBA" id="ARBA00023170"/>
    </source>
</evidence>
<dbReference type="GO" id="GO:0030594">
    <property type="term" value="F:neurotransmitter receptor activity"/>
    <property type="evidence" value="ECO:0007669"/>
    <property type="project" value="TreeGrafter"/>
</dbReference>
<dbReference type="GO" id="GO:0007198">
    <property type="term" value="P:adenylate cyclase-inhibiting serotonin receptor signaling pathway"/>
    <property type="evidence" value="ECO:0007669"/>
    <property type="project" value="TreeGrafter"/>
</dbReference>
<dbReference type="Pfam" id="PF00001">
    <property type="entry name" value="7tm_1"/>
    <property type="match status" value="1"/>
</dbReference>
<dbReference type="SUPFAM" id="SSF81321">
    <property type="entry name" value="Family A G protein-coupled receptor-like"/>
    <property type="match status" value="1"/>
</dbReference>
<evidence type="ECO:0000256" key="2">
    <source>
        <dbReference type="ARBA" id="ARBA00010663"/>
    </source>
</evidence>
<dbReference type="GO" id="GO:0051378">
    <property type="term" value="F:serotonin binding"/>
    <property type="evidence" value="ECO:0007669"/>
    <property type="project" value="TreeGrafter"/>
</dbReference>